<name>A0A0D8L8X2_MORMO</name>
<comment type="caution">
    <text evidence="2">The sequence shown here is derived from an EMBL/GenBank/DDBJ whole genome shotgun (WGS) entry which is preliminary data.</text>
</comment>
<sequence length="149" mass="17020">MKANKPIILLILLGVIFSGIFLYFKDNKGAQALGMIIAPFGMFIFAALTWINSIENSQKNTFDSKFNLLLKQHNKQLENVVAFINNNFNGSISSGELINDRDYTIPNNYLFNHFVFSPYMRILFHILKAIDIDYGAINKDITSQKNIHL</sequence>
<keyword evidence="1" id="KW-1133">Transmembrane helix</keyword>
<evidence type="ECO:0000313" key="3">
    <source>
        <dbReference type="Proteomes" id="UP000032582"/>
    </source>
</evidence>
<protein>
    <submittedName>
        <fullName evidence="2">Uncharacterized protein</fullName>
    </submittedName>
</protein>
<accession>A0A0D8L8X2</accession>
<evidence type="ECO:0000313" key="2">
    <source>
        <dbReference type="EMBL" id="KJF78410.1"/>
    </source>
</evidence>
<keyword evidence="1" id="KW-0812">Transmembrane</keyword>
<gene>
    <name evidence="2" type="ORF">UA45_06300</name>
</gene>
<feature type="transmembrane region" description="Helical" evidence="1">
    <location>
        <begin position="7"/>
        <end position="24"/>
    </location>
</feature>
<organism evidence="2 3">
    <name type="scientific">Morganella morganii</name>
    <name type="common">Proteus morganii</name>
    <dbReference type="NCBI Taxonomy" id="582"/>
    <lineage>
        <taxon>Bacteria</taxon>
        <taxon>Pseudomonadati</taxon>
        <taxon>Pseudomonadota</taxon>
        <taxon>Gammaproteobacteria</taxon>
        <taxon>Enterobacterales</taxon>
        <taxon>Morganellaceae</taxon>
        <taxon>Morganella</taxon>
    </lineage>
</organism>
<proteinExistence type="predicted"/>
<dbReference type="Proteomes" id="UP000032582">
    <property type="component" value="Unassembled WGS sequence"/>
</dbReference>
<evidence type="ECO:0000256" key="1">
    <source>
        <dbReference type="SAM" id="Phobius"/>
    </source>
</evidence>
<keyword evidence="1" id="KW-0472">Membrane</keyword>
<dbReference type="AlphaFoldDB" id="A0A0D8L8X2"/>
<feature type="transmembrane region" description="Helical" evidence="1">
    <location>
        <begin position="30"/>
        <end position="51"/>
    </location>
</feature>
<dbReference type="EMBL" id="JZSH01000048">
    <property type="protein sequence ID" value="KJF78410.1"/>
    <property type="molecule type" value="Genomic_DNA"/>
</dbReference>
<reference evidence="2 3" key="1">
    <citation type="submission" date="2015-02" db="EMBL/GenBank/DDBJ databases">
        <title>Whole genome shotgun sequencing of cultured foodborne pathogen.</title>
        <authorList>
            <person name="Timme R."/>
            <person name="Allard M.W."/>
            <person name="Strain E."/>
            <person name="Evans P.S."/>
            <person name="Brown E."/>
        </authorList>
    </citation>
    <scope>NUCLEOTIDE SEQUENCE [LARGE SCALE GENOMIC DNA]</scope>
    <source>
        <strain evidence="2 3">GCSL-TSO-24</strain>
    </source>
</reference>
<dbReference type="PATRIC" id="fig|582.24.peg.1915"/>